<dbReference type="CDD" id="cd00060">
    <property type="entry name" value="FHA"/>
    <property type="match status" value="1"/>
</dbReference>
<evidence type="ECO:0000259" key="3">
    <source>
        <dbReference type="PROSITE" id="PS50006"/>
    </source>
</evidence>
<dbReference type="InterPro" id="IPR008984">
    <property type="entry name" value="SMAD_FHA_dom_sf"/>
</dbReference>
<dbReference type="Proteomes" id="UP000199475">
    <property type="component" value="Unassembled WGS sequence"/>
</dbReference>
<dbReference type="InterPro" id="IPR000253">
    <property type="entry name" value="FHA_dom"/>
</dbReference>
<organism evidence="4 5">
    <name type="scientific">Tessaracoccus oleiagri</name>
    <dbReference type="NCBI Taxonomy" id="686624"/>
    <lineage>
        <taxon>Bacteria</taxon>
        <taxon>Bacillati</taxon>
        <taxon>Actinomycetota</taxon>
        <taxon>Actinomycetes</taxon>
        <taxon>Propionibacteriales</taxon>
        <taxon>Propionibacteriaceae</taxon>
        <taxon>Tessaracoccus</taxon>
    </lineage>
</organism>
<feature type="domain" description="FHA" evidence="3">
    <location>
        <begin position="372"/>
        <end position="426"/>
    </location>
</feature>
<dbReference type="EMBL" id="FNGP01000001">
    <property type="protein sequence ID" value="SDL21503.1"/>
    <property type="molecule type" value="Genomic_DNA"/>
</dbReference>
<protein>
    <submittedName>
        <fullName evidence="4">FHA domain protein</fullName>
    </submittedName>
</protein>
<dbReference type="Pfam" id="PF00498">
    <property type="entry name" value="FHA"/>
    <property type="match status" value="1"/>
</dbReference>
<dbReference type="STRING" id="686624.SAMN04488242_0787"/>
<sequence>MTQPMAAWRLSYTGGRWLALSGPTSLVIMMTPPASASSLVAELWEGTLRTSTPDALLRFLSDSGIAAMPHLGAFFWDGDGLHGLVRGEVRVTDADSGDVVLSDPGSLTWAEQRLDPERTYTIDLEEAAPDQAVLPLVVGAALVSSVALTAAPDQRLVFPTAEATGLLADLPPVAAAGAQRAAAEDDAQEPTRATDLADAAAATAPEPGFETRPFDPSALDEVASASSPQSIIGDRPSSPPPFAPPPVEPLTAPSAAPPPMAVPIPPPSPTPLGTRSEPVVVPGSFGEVDDDPGTIFSTGIAATHKPAAADASHEEQVLAVPCVQGHPNPPGARQCRICQAPVDPSNPRLLRRPLLAGVNTNHGEFADVVTAVIVGRAPDASHGPQGSHLLRVPSPGNDISRSHLMVTTRDWNIVVTDLHSTNGTTVRPVGEPEFELRDGRSVTVEIGTILDLGDGVSLRIEPPRSG</sequence>
<keyword evidence="5" id="KW-1185">Reference proteome</keyword>
<evidence type="ECO:0000313" key="5">
    <source>
        <dbReference type="Proteomes" id="UP000199475"/>
    </source>
</evidence>
<evidence type="ECO:0000256" key="1">
    <source>
        <dbReference type="ARBA" id="ARBA00022553"/>
    </source>
</evidence>
<dbReference type="Gene3D" id="2.60.200.20">
    <property type="match status" value="1"/>
</dbReference>
<accession>A0A1G9I9J0</accession>
<proteinExistence type="predicted"/>
<feature type="compositionally biased region" description="Pro residues" evidence="2">
    <location>
        <begin position="255"/>
        <end position="270"/>
    </location>
</feature>
<reference evidence="4 5" key="1">
    <citation type="submission" date="2016-10" db="EMBL/GenBank/DDBJ databases">
        <authorList>
            <person name="de Groot N.N."/>
        </authorList>
    </citation>
    <scope>NUCLEOTIDE SEQUENCE [LARGE SCALE GENOMIC DNA]</scope>
    <source>
        <strain evidence="4 5">CGMCC 1.9159</strain>
    </source>
</reference>
<dbReference type="PROSITE" id="PS50006">
    <property type="entry name" value="FHA_DOMAIN"/>
    <property type="match status" value="1"/>
</dbReference>
<feature type="compositionally biased region" description="Pro residues" evidence="2">
    <location>
        <begin position="237"/>
        <end position="248"/>
    </location>
</feature>
<evidence type="ECO:0000256" key="2">
    <source>
        <dbReference type="SAM" id="MobiDB-lite"/>
    </source>
</evidence>
<name>A0A1G9I9J0_9ACTN</name>
<evidence type="ECO:0000313" key="4">
    <source>
        <dbReference type="EMBL" id="SDL21503.1"/>
    </source>
</evidence>
<feature type="region of interest" description="Disordered" evidence="2">
    <location>
        <begin position="177"/>
        <end position="277"/>
    </location>
</feature>
<feature type="compositionally biased region" description="Low complexity" evidence="2">
    <location>
        <begin position="193"/>
        <end position="204"/>
    </location>
</feature>
<keyword evidence="1" id="KW-0597">Phosphoprotein</keyword>
<dbReference type="SUPFAM" id="SSF49879">
    <property type="entry name" value="SMAD/FHA domain"/>
    <property type="match status" value="1"/>
</dbReference>
<dbReference type="OrthoDB" id="5485098at2"/>
<gene>
    <name evidence="4" type="ORF">SAMN04488242_0787</name>
</gene>
<dbReference type="RefSeq" id="WP_143008204.1">
    <property type="nucleotide sequence ID" value="NZ_FNGP01000001.1"/>
</dbReference>
<dbReference type="AlphaFoldDB" id="A0A1G9I9J0"/>